<dbReference type="EMBL" id="CAUM01000096">
    <property type="protein sequence ID" value="CCV06315.1"/>
    <property type="molecule type" value="Genomic_DNA"/>
</dbReference>
<dbReference type="InterPro" id="IPR051416">
    <property type="entry name" value="phD-YefM_TA_antitoxins"/>
</dbReference>
<sequence length="74" mass="8068">MNISIAEAKAKLSELVSRAEAGEEIVLTRHGKVAARIAPPAVAELLPRIGALKGKIWIADDFDELGPEWDEYVK</sequence>
<dbReference type="eggNOG" id="COG4118">
    <property type="taxonomic scope" value="Bacteria"/>
</dbReference>
<evidence type="ECO:0000256" key="2">
    <source>
        <dbReference type="RuleBase" id="RU362080"/>
    </source>
</evidence>
<dbReference type="STRING" id="1297569.MESS2_300033"/>
<protein>
    <recommendedName>
        <fullName evidence="2">Antitoxin</fullName>
    </recommendedName>
</protein>
<evidence type="ECO:0000313" key="3">
    <source>
        <dbReference type="EMBL" id="CCV06315.1"/>
    </source>
</evidence>
<dbReference type="InterPro" id="IPR036165">
    <property type="entry name" value="YefM-like_sf"/>
</dbReference>
<dbReference type="AlphaFoldDB" id="M5EQD4"/>
<dbReference type="SUPFAM" id="SSF143120">
    <property type="entry name" value="YefM-like"/>
    <property type="match status" value="1"/>
</dbReference>
<comment type="function">
    <text evidence="2">Antitoxin component of a type II toxin-antitoxin (TA) system.</text>
</comment>
<dbReference type="InterPro" id="IPR006442">
    <property type="entry name" value="Antitoxin_Phd/YefM"/>
</dbReference>
<organism evidence="3 4">
    <name type="scientific">Mesorhizobium metallidurans STM 2683</name>
    <dbReference type="NCBI Taxonomy" id="1297569"/>
    <lineage>
        <taxon>Bacteria</taxon>
        <taxon>Pseudomonadati</taxon>
        <taxon>Pseudomonadota</taxon>
        <taxon>Alphaproteobacteria</taxon>
        <taxon>Hyphomicrobiales</taxon>
        <taxon>Phyllobacteriaceae</taxon>
        <taxon>Mesorhizobium</taxon>
    </lineage>
</organism>
<evidence type="ECO:0000313" key="4">
    <source>
        <dbReference type="Proteomes" id="UP000012062"/>
    </source>
</evidence>
<name>M5EQD4_9HYPH</name>
<accession>M5EQD4</accession>
<keyword evidence="4" id="KW-1185">Reference proteome</keyword>
<dbReference type="RefSeq" id="WP_008875248.1">
    <property type="nucleotide sequence ID" value="NZ_CAUM01000096.1"/>
</dbReference>
<dbReference type="PANTHER" id="PTHR35377">
    <property type="entry name" value="ANTITOXIN VAPB49-RELATED-RELATED"/>
    <property type="match status" value="1"/>
</dbReference>
<comment type="similarity">
    <text evidence="1 2">Belongs to the phD/YefM antitoxin family.</text>
</comment>
<dbReference type="Pfam" id="PF02604">
    <property type="entry name" value="PhdYeFM_antitox"/>
    <property type="match status" value="1"/>
</dbReference>
<comment type="caution">
    <text evidence="3">The sequence shown here is derived from an EMBL/GenBank/DDBJ whole genome shotgun (WGS) entry which is preliminary data.</text>
</comment>
<dbReference type="Proteomes" id="UP000012062">
    <property type="component" value="Unassembled WGS sequence"/>
</dbReference>
<dbReference type="NCBIfam" id="TIGR01552">
    <property type="entry name" value="phd_fam"/>
    <property type="match status" value="1"/>
</dbReference>
<gene>
    <name evidence="3" type="ORF">MESS2_300033</name>
</gene>
<dbReference type="OrthoDB" id="7473440at2"/>
<proteinExistence type="inferred from homology"/>
<reference evidence="3 4" key="1">
    <citation type="submission" date="2013-02" db="EMBL/GenBank/DDBJ databases">
        <authorList>
            <person name="Genoscope - CEA"/>
        </authorList>
    </citation>
    <scope>NUCLEOTIDE SEQUENCE [LARGE SCALE GENOMIC DNA]</scope>
    <source>
        <strain evidence="3 4">STM 2683</strain>
    </source>
</reference>
<evidence type="ECO:0000256" key="1">
    <source>
        <dbReference type="ARBA" id="ARBA00009981"/>
    </source>
</evidence>
<dbReference type="Gene3D" id="3.40.1620.10">
    <property type="entry name" value="YefM-like domain"/>
    <property type="match status" value="1"/>
</dbReference>